<dbReference type="RefSeq" id="XP_056478101.1">
    <property type="nucleotide sequence ID" value="XM_056615129.1"/>
</dbReference>
<evidence type="ECO:0008006" key="3">
    <source>
        <dbReference type="Google" id="ProtNLM"/>
    </source>
</evidence>
<evidence type="ECO:0000313" key="1">
    <source>
        <dbReference type="EMBL" id="KAJ5109990.1"/>
    </source>
</evidence>
<proteinExistence type="predicted"/>
<reference evidence="1" key="1">
    <citation type="submission" date="2022-11" db="EMBL/GenBank/DDBJ databases">
        <authorList>
            <person name="Petersen C."/>
        </authorList>
    </citation>
    <scope>NUCLEOTIDE SEQUENCE</scope>
    <source>
        <strain evidence="1">IBT 30761</strain>
    </source>
</reference>
<dbReference type="EMBL" id="JAPQKI010000003">
    <property type="protein sequence ID" value="KAJ5109990.1"/>
    <property type="molecule type" value="Genomic_DNA"/>
</dbReference>
<reference evidence="1" key="2">
    <citation type="journal article" date="2023" name="IMA Fungus">
        <title>Comparative genomic study of the Penicillium genus elucidates a diverse pangenome and 15 lateral gene transfer events.</title>
        <authorList>
            <person name="Petersen C."/>
            <person name="Sorensen T."/>
            <person name="Nielsen M.R."/>
            <person name="Sondergaard T.E."/>
            <person name="Sorensen J.L."/>
            <person name="Fitzpatrick D.A."/>
            <person name="Frisvad J.C."/>
            <person name="Nielsen K.L."/>
        </authorList>
    </citation>
    <scope>NUCLEOTIDE SEQUENCE</scope>
    <source>
        <strain evidence="1">IBT 30761</strain>
    </source>
</reference>
<protein>
    <recommendedName>
        <fullName evidence="3">NAD-dependent epimerase/dehydratase domain-containing protein</fullName>
    </recommendedName>
</protein>
<dbReference type="Proteomes" id="UP001149074">
    <property type="component" value="Unassembled WGS sequence"/>
</dbReference>
<gene>
    <name evidence="1" type="ORF">N7532_002635</name>
</gene>
<sequence length="88" mass="9695">MPKHIFITGSTGFIAILEAGHRVRLSIRKPSQESAIRYGHPGYTSQIETVLITDFSKRESFTDALEGVDTIFHLASPMLGVELMFGTA</sequence>
<comment type="caution">
    <text evidence="1">The sequence shown here is derived from an EMBL/GenBank/DDBJ whole genome shotgun (WGS) entry which is preliminary data.</text>
</comment>
<accession>A0A9W9G0Q9</accession>
<keyword evidence="2" id="KW-1185">Reference proteome</keyword>
<dbReference type="Gene3D" id="3.40.50.720">
    <property type="entry name" value="NAD(P)-binding Rossmann-like Domain"/>
    <property type="match status" value="1"/>
</dbReference>
<dbReference type="GeneID" id="81354108"/>
<organism evidence="1 2">
    <name type="scientific">Penicillium argentinense</name>
    <dbReference type="NCBI Taxonomy" id="1131581"/>
    <lineage>
        <taxon>Eukaryota</taxon>
        <taxon>Fungi</taxon>
        <taxon>Dikarya</taxon>
        <taxon>Ascomycota</taxon>
        <taxon>Pezizomycotina</taxon>
        <taxon>Eurotiomycetes</taxon>
        <taxon>Eurotiomycetidae</taxon>
        <taxon>Eurotiales</taxon>
        <taxon>Aspergillaceae</taxon>
        <taxon>Penicillium</taxon>
    </lineage>
</organism>
<evidence type="ECO:0000313" key="2">
    <source>
        <dbReference type="Proteomes" id="UP001149074"/>
    </source>
</evidence>
<dbReference type="SUPFAM" id="SSF51735">
    <property type="entry name" value="NAD(P)-binding Rossmann-fold domains"/>
    <property type="match status" value="1"/>
</dbReference>
<dbReference type="InterPro" id="IPR036291">
    <property type="entry name" value="NAD(P)-bd_dom_sf"/>
</dbReference>
<dbReference type="OrthoDB" id="2735536at2759"/>
<dbReference type="AlphaFoldDB" id="A0A9W9G0Q9"/>
<name>A0A9W9G0Q9_9EURO</name>